<evidence type="ECO:0000256" key="14">
    <source>
        <dbReference type="ARBA" id="ARBA00066447"/>
    </source>
</evidence>
<sequence length="438" mass="49251">MNSKFLYRKVLPLTRRTFSINSIINHNHSCKLLVVGGGTGGCSVAAKFAKKLKKNELFVLEPSEHHYYQPLFTLIGAGVGTVKGARRNEIEVLPENCTWLKDNAVEFDLKNNQVKTSKGDTIQYEFLLVAVGLETRYDKIPGLLEALSLPSGVCSNYSAKYVNKTYEVLQNLKDGNAIFTFPNSPVKCPGAPQKICYLTEHYLRKKGIRKDVKITYNTSLGVIFGVKTYADALWKICKERGINVNLKTNLKEIDVFNKEATFENLNIPEELTKVKFSMLHVTPPMCTPEVVGNNKELSNAEGFVEVEKNTLQHCRYKNVFAIGDCSSTPNSKTAAAAAAQSNVVYHNLSAVMNGSNLSLAYDGYASCPLITGYNSCILAEFDYNLSPLETFPFRQDRELLSMYLLKKNFMPSLYWHFMLKGNWNGPATFRKLMHFDFK</sequence>
<dbReference type="GO" id="GO:0070224">
    <property type="term" value="F:sulfide:quinone oxidoreductase activity"/>
    <property type="evidence" value="ECO:0007669"/>
    <property type="project" value="TreeGrafter"/>
</dbReference>
<evidence type="ECO:0000256" key="7">
    <source>
        <dbReference type="ARBA" id="ARBA00023002"/>
    </source>
</evidence>
<comment type="cofactor">
    <cofactor evidence="1">
        <name>FAD</name>
        <dbReference type="ChEBI" id="CHEBI:57692"/>
    </cofactor>
</comment>
<dbReference type="AlphaFoldDB" id="A0A9P0AXP2"/>
<dbReference type="EC" id="1.8.5.8" evidence="14"/>
<evidence type="ECO:0000256" key="13">
    <source>
        <dbReference type="ARBA" id="ARBA00060891"/>
    </source>
</evidence>
<dbReference type="Proteomes" id="UP001154078">
    <property type="component" value="Chromosome 2"/>
</dbReference>
<comment type="subcellular location">
    <subcellularLocation>
        <location evidence="2">Mitochondrion</location>
    </subcellularLocation>
</comment>
<evidence type="ECO:0000256" key="5">
    <source>
        <dbReference type="ARBA" id="ARBA00022827"/>
    </source>
</evidence>
<evidence type="ECO:0000259" key="17">
    <source>
        <dbReference type="Pfam" id="PF07992"/>
    </source>
</evidence>
<comment type="catalytic activity">
    <reaction evidence="10">
        <text>ubiquinone-10 + hydrogen sulfide + glutathione + H(+) = S-sulfanylglutathione + ubiquinol-10</text>
        <dbReference type="Rhea" id="RHEA:62608"/>
        <dbReference type="ChEBI" id="CHEBI:15378"/>
        <dbReference type="ChEBI" id="CHEBI:29919"/>
        <dbReference type="ChEBI" id="CHEBI:46245"/>
        <dbReference type="ChEBI" id="CHEBI:57925"/>
        <dbReference type="ChEBI" id="CHEBI:58905"/>
        <dbReference type="ChEBI" id="CHEBI:64183"/>
    </reaction>
    <physiologicalReaction direction="left-to-right" evidence="10">
        <dbReference type="Rhea" id="RHEA:62609"/>
    </physiologicalReaction>
</comment>
<keyword evidence="7" id="KW-0560">Oxidoreductase</keyword>
<comment type="catalytic activity">
    <reaction evidence="11">
        <text>a quinone + hydrogen sulfide + glutathione + H(+) = S-sulfanylglutathione + a quinol</text>
        <dbReference type="Rhea" id="RHEA:55156"/>
        <dbReference type="ChEBI" id="CHEBI:15378"/>
        <dbReference type="ChEBI" id="CHEBI:24646"/>
        <dbReference type="ChEBI" id="CHEBI:29919"/>
        <dbReference type="ChEBI" id="CHEBI:57925"/>
        <dbReference type="ChEBI" id="CHEBI:58905"/>
        <dbReference type="ChEBI" id="CHEBI:132124"/>
        <dbReference type="EC" id="1.8.5.8"/>
    </reaction>
    <physiologicalReaction direction="left-to-right" evidence="11">
        <dbReference type="Rhea" id="RHEA:55157"/>
    </physiologicalReaction>
</comment>
<dbReference type="GO" id="GO:0048038">
    <property type="term" value="F:quinone binding"/>
    <property type="evidence" value="ECO:0007669"/>
    <property type="project" value="UniProtKB-KW"/>
</dbReference>
<dbReference type="InterPro" id="IPR023753">
    <property type="entry name" value="FAD/NAD-binding_dom"/>
</dbReference>
<evidence type="ECO:0000313" key="18">
    <source>
        <dbReference type="EMBL" id="CAH0551062.1"/>
    </source>
</evidence>
<evidence type="ECO:0000256" key="6">
    <source>
        <dbReference type="ARBA" id="ARBA00022946"/>
    </source>
</evidence>
<dbReference type="PANTHER" id="PTHR10632:SF2">
    <property type="entry name" value="SULFIDE:QUINONE OXIDOREDUCTASE, MITOCHONDRIAL"/>
    <property type="match status" value="1"/>
</dbReference>
<dbReference type="FunFam" id="3.50.50.60:FF:000034">
    <property type="entry name" value="sulfide:quinone oxidoreductase, mitochondrial"/>
    <property type="match status" value="1"/>
</dbReference>
<proteinExistence type="inferred from homology"/>
<gene>
    <name evidence="18" type="ORF">MELIAE_LOCUS3744</name>
</gene>
<protein>
    <recommendedName>
        <fullName evidence="15">Sulfide:quinone oxidoreductase, mitochondrial</fullName>
        <ecNumber evidence="14">1.8.5.8</ecNumber>
    </recommendedName>
    <alternativeName>
        <fullName evidence="16">Sulfide quinone oxidoreductase</fullName>
    </alternativeName>
</protein>
<evidence type="ECO:0000256" key="16">
    <source>
        <dbReference type="ARBA" id="ARBA00082958"/>
    </source>
</evidence>
<dbReference type="Pfam" id="PF07992">
    <property type="entry name" value="Pyr_redox_2"/>
    <property type="match status" value="1"/>
</dbReference>
<dbReference type="PRINTS" id="PR00368">
    <property type="entry name" value="FADPNR"/>
</dbReference>
<name>A0A9P0AXP2_BRAAE</name>
<dbReference type="PANTHER" id="PTHR10632">
    <property type="entry name" value="SULFIDE:QUINONE OXIDOREDUCTASE"/>
    <property type="match status" value="1"/>
</dbReference>
<keyword evidence="6" id="KW-0809">Transit peptide</keyword>
<dbReference type="InterPro" id="IPR036188">
    <property type="entry name" value="FAD/NAD-bd_sf"/>
</dbReference>
<dbReference type="InterPro" id="IPR015904">
    <property type="entry name" value="Sulphide_quinone_reductase"/>
</dbReference>
<evidence type="ECO:0000313" key="19">
    <source>
        <dbReference type="Proteomes" id="UP001154078"/>
    </source>
</evidence>
<evidence type="ECO:0000256" key="10">
    <source>
        <dbReference type="ARBA" id="ARBA00052810"/>
    </source>
</evidence>
<dbReference type="Gene3D" id="3.50.50.60">
    <property type="entry name" value="FAD/NAD(P)-binding domain"/>
    <property type="match status" value="2"/>
</dbReference>
<comment type="similarity">
    <text evidence="13">Belongs to the SQRD family.</text>
</comment>
<dbReference type="GO" id="GO:0071949">
    <property type="term" value="F:FAD binding"/>
    <property type="evidence" value="ECO:0007669"/>
    <property type="project" value="TreeGrafter"/>
</dbReference>
<evidence type="ECO:0000256" key="3">
    <source>
        <dbReference type="ARBA" id="ARBA00022630"/>
    </source>
</evidence>
<keyword evidence="5" id="KW-0274">FAD</keyword>
<dbReference type="SUPFAM" id="SSF51905">
    <property type="entry name" value="FAD/NAD(P)-binding domain"/>
    <property type="match status" value="2"/>
</dbReference>
<evidence type="ECO:0000256" key="11">
    <source>
        <dbReference type="ARBA" id="ARBA00052986"/>
    </source>
</evidence>
<evidence type="ECO:0000256" key="1">
    <source>
        <dbReference type="ARBA" id="ARBA00001974"/>
    </source>
</evidence>
<evidence type="ECO:0000256" key="4">
    <source>
        <dbReference type="ARBA" id="ARBA00022719"/>
    </source>
</evidence>
<evidence type="ECO:0000256" key="15">
    <source>
        <dbReference type="ARBA" id="ARBA00070160"/>
    </source>
</evidence>
<reference evidence="18" key="1">
    <citation type="submission" date="2021-12" db="EMBL/GenBank/DDBJ databases">
        <authorList>
            <person name="King R."/>
        </authorList>
    </citation>
    <scope>NUCLEOTIDE SEQUENCE</scope>
</reference>
<comment type="catalytic activity">
    <reaction evidence="9">
        <text>ubiquinone-10 + hydrogen sulfide + sulfite + 2 H(+) = ubiquinol-10 + thiosulfate</text>
        <dbReference type="Rhea" id="RHEA:38359"/>
        <dbReference type="ChEBI" id="CHEBI:15378"/>
        <dbReference type="ChEBI" id="CHEBI:17359"/>
        <dbReference type="ChEBI" id="CHEBI:29919"/>
        <dbReference type="ChEBI" id="CHEBI:33542"/>
        <dbReference type="ChEBI" id="CHEBI:46245"/>
        <dbReference type="ChEBI" id="CHEBI:64183"/>
    </reaction>
    <physiologicalReaction direction="left-to-right" evidence="9">
        <dbReference type="Rhea" id="RHEA:38360"/>
    </physiologicalReaction>
</comment>
<evidence type="ECO:0000256" key="8">
    <source>
        <dbReference type="ARBA" id="ARBA00023128"/>
    </source>
</evidence>
<dbReference type="GO" id="GO:0005739">
    <property type="term" value="C:mitochondrion"/>
    <property type="evidence" value="ECO:0007669"/>
    <property type="project" value="UniProtKB-SubCell"/>
</dbReference>
<feature type="domain" description="FAD/NAD(P)-binding" evidence="17">
    <location>
        <begin position="31"/>
        <end position="145"/>
    </location>
</feature>
<evidence type="ECO:0000256" key="9">
    <source>
        <dbReference type="ARBA" id="ARBA00051038"/>
    </source>
</evidence>
<keyword evidence="3" id="KW-0285">Flavoprotein</keyword>
<dbReference type="GO" id="GO:0106436">
    <property type="term" value="F:glutathione-dependent sulfide quinone oxidoreductase activity"/>
    <property type="evidence" value="ECO:0007669"/>
    <property type="project" value="UniProtKB-EC"/>
</dbReference>
<dbReference type="EMBL" id="OV121133">
    <property type="protein sequence ID" value="CAH0551062.1"/>
    <property type="molecule type" value="Genomic_DNA"/>
</dbReference>
<comment type="function">
    <text evidence="12">Catalyzes the oxidation of hydrogen sulfide with the help of a quinone, such as ubiquinone-10, giving rise to thiosulfate and ultimately to sulfane (molecular sulfur) atoms. Requires an additional electron acceptor; can use sulfite, sulfide or cyanide (in vitro). It is believed the in vivo electron acceptor is glutathione.</text>
</comment>
<dbReference type="GO" id="GO:0070221">
    <property type="term" value="P:sulfide oxidation, using sulfide:quinone oxidoreductase"/>
    <property type="evidence" value="ECO:0007669"/>
    <property type="project" value="TreeGrafter"/>
</dbReference>
<keyword evidence="19" id="KW-1185">Reference proteome</keyword>
<accession>A0A9P0AXP2</accession>
<evidence type="ECO:0000256" key="2">
    <source>
        <dbReference type="ARBA" id="ARBA00004173"/>
    </source>
</evidence>
<keyword evidence="4" id="KW-0874">Quinone</keyword>
<dbReference type="OrthoDB" id="5376590at2759"/>
<keyword evidence="8" id="KW-0496">Mitochondrion</keyword>
<evidence type="ECO:0000256" key="12">
    <source>
        <dbReference type="ARBA" id="ARBA00059167"/>
    </source>
</evidence>
<organism evidence="18 19">
    <name type="scientific">Brassicogethes aeneus</name>
    <name type="common">Rape pollen beetle</name>
    <name type="synonym">Meligethes aeneus</name>
    <dbReference type="NCBI Taxonomy" id="1431903"/>
    <lineage>
        <taxon>Eukaryota</taxon>
        <taxon>Metazoa</taxon>
        <taxon>Ecdysozoa</taxon>
        <taxon>Arthropoda</taxon>
        <taxon>Hexapoda</taxon>
        <taxon>Insecta</taxon>
        <taxon>Pterygota</taxon>
        <taxon>Neoptera</taxon>
        <taxon>Endopterygota</taxon>
        <taxon>Coleoptera</taxon>
        <taxon>Polyphaga</taxon>
        <taxon>Cucujiformia</taxon>
        <taxon>Nitidulidae</taxon>
        <taxon>Meligethinae</taxon>
        <taxon>Brassicogethes</taxon>
    </lineage>
</organism>